<evidence type="ECO:0000313" key="3">
    <source>
        <dbReference type="EMBL" id="GMH60657.1"/>
    </source>
</evidence>
<organism evidence="3 4">
    <name type="scientific">Triparma retinervis</name>
    <dbReference type="NCBI Taxonomy" id="2557542"/>
    <lineage>
        <taxon>Eukaryota</taxon>
        <taxon>Sar</taxon>
        <taxon>Stramenopiles</taxon>
        <taxon>Ochrophyta</taxon>
        <taxon>Bolidophyceae</taxon>
        <taxon>Parmales</taxon>
        <taxon>Triparmaceae</taxon>
        <taxon>Triparma</taxon>
    </lineage>
</organism>
<gene>
    <name evidence="3" type="ORF">TrRE_jg13499</name>
</gene>
<evidence type="ECO:0000313" key="4">
    <source>
        <dbReference type="Proteomes" id="UP001165082"/>
    </source>
</evidence>
<dbReference type="InterPro" id="IPR050738">
    <property type="entry name" value="Sulfatase"/>
</dbReference>
<comment type="caution">
    <text evidence="3">The sequence shown here is derived from an EMBL/GenBank/DDBJ whole genome shotgun (WGS) entry which is preliminary data.</text>
</comment>
<evidence type="ECO:0000259" key="2">
    <source>
        <dbReference type="Pfam" id="PF00884"/>
    </source>
</evidence>
<feature type="domain" description="Sulfatase N-terminal" evidence="2">
    <location>
        <begin position="41"/>
        <end position="306"/>
    </location>
</feature>
<protein>
    <recommendedName>
        <fullName evidence="2">Sulfatase N-terminal domain-containing protein</fullName>
    </recommendedName>
</protein>
<reference evidence="3" key="1">
    <citation type="submission" date="2022-07" db="EMBL/GenBank/DDBJ databases">
        <title>Genome analysis of Parmales, a sister group of diatoms, reveals the evolutionary specialization of diatoms from phago-mixotrophs to photoautotrophs.</title>
        <authorList>
            <person name="Ban H."/>
            <person name="Sato S."/>
            <person name="Yoshikawa S."/>
            <person name="Kazumasa Y."/>
            <person name="Nakamura Y."/>
            <person name="Ichinomiya M."/>
            <person name="Saitoh K."/>
            <person name="Sato N."/>
            <person name="Blanc-Mathieu R."/>
            <person name="Endo H."/>
            <person name="Kuwata A."/>
            <person name="Ogata H."/>
        </authorList>
    </citation>
    <scope>NUCLEOTIDE SEQUENCE</scope>
</reference>
<proteinExistence type="inferred from homology"/>
<accession>A0A9W6ZUF8</accession>
<dbReference type="PANTHER" id="PTHR42693">
    <property type="entry name" value="ARYLSULFATASE FAMILY MEMBER"/>
    <property type="match status" value="1"/>
</dbReference>
<dbReference type="InterPro" id="IPR017850">
    <property type="entry name" value="Alkaline_phosphatase_core_sf"/>
</dbReference>
<comment type="similarity">
    <text evidence="1">Belongs to the sulfatase family.</text>
</comment>
<keyword evidence="4" id="KW-1185">Reference proteome</keyword>
<name>A0A9W6ZUF8_9STRA</name>
<dbReference type="EMBL" id="BRXZ01002372">
    <property type="protein sequence ID" value="GMH60657.1"/>
    <property type="molecule type" value="Genomic_DNA"/>
</dbReference>
<dbReference type="InterPro" id="IPR000917">
    <property type="entry name" value="Sulfatase_N"/>
</dbReference>
<dbReference type="Gene3D" id="3.40.720.10">
    <property type="entry name" value="Alkaline Phosphatase, subunit A"/>
    <property type="match status" value="1"/>
</dbReference>
<sequence>MPPNVIFLQPDDLPYYDGWVGRPTGIPNSPNRRVTPPSSFFPYYSQIHSEGVAFSEANVVSPACGTSRYSTLTGKFASRSASGRTKTLNKDGSETRVQTTIPYIKLQDADCSTNIVQLFKGAGYKTGVTGKWHLTKEGGGNSPLPSYAEQQGLIQECGFDFADGLYWENMGGVFDGDFTHNMEWVTEKAVDFIHDAADSNTPFFLYFNPSVPHDPLVSDALDNGDCRETPAGVLSSEPRVKHMTVDAATDAVSSCSSYRQTVTAREDAGQSNVHEQNLGGIWIDDGLGALLQALEDKGIKDDTIIVTMM</sequence>
<dbReference type="PANTHER" id="PTHR42693:SF33">
    <property type="entry name" value="ARYLSULFATASE"/>
    <property type="match status" value="1"/>
</dbReference>
<dbReference type="GO" id="GO:0004065">
    <property type="term" value="F:arylsulfatase activity"/>
    <property type="evidence" value="ECO:0007669"/>
    <property type="project" value="TreeGrafter"/>
</dbReference>
<evidence type="ECO:0000256" key="1">
    <source>
        <dbReference type="ARBA" id="ARBA00008779"/>
    </source>
</evidence>
<dbReference type="Proteomes" id="UP001165082">
    <property type="component" value="Unassembled WGS sequence"/>
</dbReference>
<dbReference type="OrthoDB" id="103349at2759"/>
<dbReference type="AlphaFoldDB" id="A0A9W6ZUF8"/>
<dbReference type="Pfam" id="PF00884">
    <property type="entry name" value="Sulfatase"/>
    <property type="match status" value="1"/>
</dbReference>
<dbReference type="SUPFAM" id="SSF53649">
    <property type="entry name" value="Alkaline phosphatase-like"/>
    <property type="match status" value="1"/>
</dbReference>